<dbReference type="InterPro" id="IPR050755">
    <property type="entry name" value="TRAFAC_YlqF/YawG_RiboMat"/>
</dbReference>
<keyword evidence="2" id="KW-0342">GTP-binding</keyword>
<dbReference type="GO" id="GO:0005525">
    <property type="term" value="F:GTP binding"/>
    <property type="evidence" value="ECO:0007669"/>
    <property type="project" value="UniProtKB-KW"/>
</dbReference>
<evidence type="ECO:0000256" key="2">
    <source>
        <dbReference type="ARBA" id="ARBA00023134"/>
    </source>
</evidence>
<proteinExistence type="predicted"/>
<protein>
    <submittedName>
        <fullName evidence="4">OBG-type G domain-containing protein</fullName>
    </submittedName>
</protein>
<sequence>MKTGGQRRKPARGKVVLSDIKLRKNDKFDFKLRNIQVANLSSFSVAHNSIQSQHTRSKYQPSGFIIKGLNFGKILKMEIQEIELDKHIRLLDSPGVVLLSNKDIDPIELMLHYTIPEFKSVDQFLALVARKLGRLKKGARPDITAAAKHVNLYYLSNTFKSVLFTQRKKYFCFEVFIIKDIFYIKVSSHTTILINI</sequence>
<name>A0A1I7WZY3_HETBA</name>
<evidence type="ECO:0000313" key="4">
    <source>
        <dbReference type="WBParaSite" id="Hba_10853"/>
    </source>
</evidence>
<dbReference type="AlphaFoldDB" id="A0A1I7WZY3"/>
<dbReference type="PANTHER" id="PTHR11089:SF30">
    <property type="entry name" value="GUANINE NUCLEOTIDE-BINDING PROTEIN-LIKE 3 HOMOLOG"/>
    <property type="match status" value="1"/>
</dbReference>
<evidence type="ECO:0000256" key="1">
    <source>
        <dbReference type="ARBA" id="ARBA00022741"/>
    </source>
</evidence>
<dbReference type="Proteomes" id="UP000095283">
    <property type="component" value="Unplaced"/>
</dbReference>
<keyword evidence="3" id="KW-1185">Reference proteome</keyword>
<reference evidence="4" key="1">
    <citation type="submission" date="2016-11" db="UniProtKB">
        <authorList>
            <consortium name="WormBaseParasite"/>
        </authorList>
    </citation>
    <scope>IDENTIFICATION</scope>
</reference>
<accession>A0A1I7WZY3</accession>
<evidence type="ECO:0000313" key="3">
    <source>
        <dbReference type="Proteomes" id="UP000095283"/>
    </source>
</evidence>
<dbReference type="GO" id="GO:0005730">
    <property type="term" value="C:nucleolus"/>
    <property type="evidence" value="ECO:0007669"/>
    <property type="project" value="TreeGrafter"/>
</dbReference>
<dbReference type="PANTHER" id="PTHR11089">
    <property type="entry name" value="GTP-BINDING PROTEIN-RELATED"/>
    <property type="match status" value="1"/>
</dbReference>
<organism evidence="3 4">
    <name type="scientific">Heterorhabditis bacteriophora</name>
    <name type="common">Entomopathogenic nematode worm</name>
    <dbReference type="NCBI Taxonomy" id="37862"/>
    <lineage>
        <taxon>Eukaryota</taxon>
        <taxon>Metazoa</taxon>
        <taxon>Ecdysozoa</taxon>
        <taxon>Nematoda</taxon>
        <taxon>Chromadorea</taxon>
        <taxon>Rhabditida</taxon>
        <taxon>Rhabditina</taxon>
        <taxon>Rhabditomorpha</taxon>
        <taxon>Strongyloidea</taxon>
        <taxon>Heterorhabditidae</taxon>
        <taxon>Heterorhabditis</taxon>
    </lineage>
</organism>
<keyword evidence="1" id="KW-0547">Nucleotide-binding</keyword>
<dbReference type="WBParaSite" id="Hba_10853">
    <property type="protein sequence ID" value="Hba_10853"/>
    <property type="gene ID" value="Hba_10853"/>
</dbReference>